<dbReference type="GO" id="GO:0004386">
    <property type="term" value="F:helicase activity"/>
    <property type="evidence" value="ECO:0007669"/>
    <property type="project" value="UniProtKB-KW"/>
</dbReference>
<dbReference type="Gene3D" id="3.30.1740.10">
    <property type="entry name" value="Zinc finger, PARP-type"/>
    <property type="match status" value="1"/>
</dbReference>
<gene>
    <name evidence="12" type="ORF">JKP88DRAFT_292308</name>
</gene>
<dbReference type="Proteomes" id="UP000664859">
    <property type="component" value="Unassembled WGS sequence"/>
</dbReference>
<feature type="compositionally biased region" description="Gly residues" evidence="9">
    <location>
        <begin position="279"/>
        <end position="296"/>
    </location>
</feature>
<dbReference type="GO" id="GO:0005634">
    <property type="term" value="C:nucleus"/>
    <property type="evidence" value="ECO:0007669"/>
    <property type="project" value="TreeGrafter"/>
</dbReference>
<evidence type="ECO:0000256" key="2">
    <source>
        <dbReference type="ARBA" id="ARBA00022741"/>
    </source>
</evidence>
<evidence type="ECO:0000313" key="12">
    <source>
        <dbReference type="EMBL" id="KAG5192746.1"/>
    </source>
</evidence>
<dbReference type="EMBL" id="JAFCMP010000002">
    <property type="protein sequence ID" value="KAG5192746.1"/>
    <property type="molecule type" value="Genomic_DNA"/>
</dbReference>
<feature type="region of interest" description="Disordered" evidence="9">
    <location>
        <begin position="255"/>
        <end position="508"/>
    </location>
</feature>
<dbReference type="SMART" id="SM00487">
    <property type="entry name" value="DEXDc"/>
    <property type="match status" value="1"/>
</dbReference>
<sequence>MTAWHHLACVVPHCNTAADIEGYDDLPEEQQQVLQERVDESRGQVDELYQPINPDDLIRKAWDKKAPQPPELLSPLLPYQLEGLGWLLHQELEEEHRGGILADEMGKTIQAISLMLANRPHAKDKQQCSAWTAAEAGMEFPTLGNADTAPRRGGTLVICPLIALTQWRAEIERFVEDGGLSVVTYHGADRAKGTRGLADADVVLTTYAVVQADYRRMVAKRKVKCPDCGKALYPDKLFLHRKYFCGEGAERTAAQAKTQRKKGGPKGGAKGDTKKDGKGAAGGSTKGKGGAKGSGAGSLTTVLPPKKGAKAAEEAGGGAANPKGRAGKKGKAKANAESDEEAVATDMSDGSVESGDESDAPQQRQKKPRGKPNAKAGSKAKAKQTVVEVESSDSDDGAATATKAKGKAAASKGRGKKAITEDVTDSDDAPVASKAAAGKGKGKAAATKGKGKADEVTVLDVESSDDSAFEAPVQKKQKTATGKAAAAKGKGKGKESDDDDVSDAGKGGGVTRAVGPLSALHCVSWFRIILDEAHVIKDRSTGTAKAVFALCSLNKLCLTGTPLQNRVSELYSPIRFLRMDPFAYYVCKAKGCACKSLHYRFGPEGRKCEECGHNPMTHSCTFNRLVLNPIMRAGYIGEGRRAFITLKSEVLDKILLRRTKATRSDDIALPPRVVRVRRYRLSEKEEDFYQALYTQSQAQFDDYVNTGVVLNNYAHIFDILIRLRQALDHPYLAAETGECGVCREQPEQPVTAECGHPFCRSCVVDLMTTAMEGVAMECPTCSKPLTVDLNADEGGRSKGKAVGTLRMRNVQKKSIINKIDLAKFQTSTKLEALMQELHEMQQHDPSAKAIVFSQFVNMLDLLEFRIKRGGVQCVKLSGHMNVGARDVVLEAFKEDPDVKVLLISLKAGGVALNLTVASYCFLMDPWWNPAAEMQAIDRTHRMGQFKPIHAVRFIIEDTIEERILKLQDKKRLVFDSTVGGDAGSLARLTVDDLRFLFSPGGCGRS</sequence>
<dbReference type="Gene3D" id="3.40.50.10810">
    <property type="entry name" value="Tandem AAA-ATPase domain"/>
    <property type="match status" value="2"/>
</dbReference>
<evidence type="ECO:0000259" key="11">
    <source>
        <dbReference type="PROSITE" id="PS51194"/>
    </source>
</evidence>
<dbReference type="InterPro" id="IPR036957">
    <property type="entry name" value="Znf_PARP_sf"/>
</dbReference>
<organism evidence="12 13">
    <name type="scientific">Tribonema minus</name>
    <dbReference type="NCBI Taxonomy" id="303371"/>
    <lineage>
        <taxon>Eukaryota</taxon>
        <taxon>Sar</taxon>
        <taxon>Stramenopiles</taxon>
        <taxon>Ochrophyta</taxon>
        <taxon>PX clade</taxon>
        <taxon>Xanthophyceae</taxon>
        <taxon>Tribonematales</taxon>
        <taxon>Tribonemataceae</taxon>
        <taxon>Tribonema</taxon>
    </lineage>
</organism>
<dbReference type="GO" id="GO:0008270">
    <property type="term" value="F:zinc ion binding"/>
    <property type="evidence" value="ECO:0007669"/>
    <property type="project" value="UniProtKB-KW"/>
</dbReference>
<dbReference type="Pfam" id="PF00097">
    <property type="entry name" value="zf-C3HC4"/>
    <property type="match status" value="1"/>
</dbReference>
<dbReference type="InterPro" id="IPR050628">
    <property type="entry name" value="SNF2_RAD54_helicase_TF"/>
</dbReference>
<dbReference type="GO" id="GO:0016787">
    <property type="term" value="F:hydrolase activity"/>
    <property type="evidence" value="ECO:0007669"/>
    <property type="project" value="UniProtKB-KW"/>
</dbReference>
<dbReference type="GO" id="GO:0003677">
    <property type="term" value="F:DNA binding"/>
    <property type="evidence" value="ECO:0007669"/>
    <property type="project" value="InterPro"/>
</dbReference>
<dbReference type="InterPro" id="IPR000330">
    <property type="entry name" value="SNF2_N"/>
</dbReference>
<dbReference type="InterPro" id="IPR017907">
    <property type="entry name" value="Znf_RING_CS"/>
</dbReference>
<dbReference type="PANTHER" id="PTHR45626:SF12">
    <property type="entry name" value="DNA REPAIR PROTEIN RAD16"/>
    <property type="match status" value="1"/>
</dbReference>
<evidence type="ECO:0000256" key="7">
    <source>
        <dbReference type="ARBA" id="ARBA00022840"/>
    </source>
</evidence>
<keyword evidence="13" id="KW-1185">Reference proteome</keyword>
<feature type="compositionally biased region" description="Low complexity" evidence="9">
    <location>
        <begin position="434"/>
        <end position="448"/>
    </location>
</feature>
<evidence type="ECO:0000256" key="9">
    <source>
        <dbReference type="SAM" id="MobiDB-lite"/>
    </source>
</evidence>
<reference evidence="12" key="1">
    <citation type="submission" date="2021-02" db="EMBL/GenBank/DDBJ databases">
        <title>First Annotated Genome of the Yellow-green Alga Tribonema minus.</title>
        <authorList>
            <person name="Mahan K.M."/>
        </authorList>
    </citation>
    <scope>NUCLEOTIDE SEQUENCE</scope>
    <source>
        <strain evidence="12">UTEX B ZZ1240</strain>
    </source>
</reference>
<evidence type="ECO:0000259" key="10">
    <source>
        <dbReference type="PROSITE" id="PS50089"/>
    </source>
</evidence>
<evidence type="ECO:0000256" key="6">
    <source>
        <dbReference type="ARBA" id="ARBA00022833"/>
    </source>
</evidence>
<keyword evidence="1" id="KW-0479">Metal-binding</keyword>
<keyword evidence="7" id="KW-0067">ATP-binding</keyword>
<evidence type="ECO:0000256" key="5">
    <source>
        <dbReference type="ARBA" id="ARBA00022806"/>
    </source>
</evidence>
<dbReference type="InterPro" id="IPR001841">
    <property type="entry name" value="Znf_RING"/>
</dbReference>
<dbReference type="InterPro" id="IPR001650">
    <property type="entry name" value="Helicase_C-like"/>
</dbReference>
<evidence type="ECO:0000256" key="8">
    <source>
        <dbReference type="PROSITE-ProRule" id="PRU00175"/>
    </source>
</evidence>
<comment type="caution">
    <text evidence="12">The sequence shown here is derived from an EMBL/GenBank/DDBJ whole genome shotgun (WGS) entry which is preliminary data.</text>
</comment>
<feature type="compositionally biased region" description="Low complexity" evidence="9">
    <location>
        <begin position="479"/>
        <end position="488"/>
    </location>
</feature>
<keyword evidence="4 12" id="KW-0378">Hydrolase</keyword>
<dbReference type="GO" id="GO:0005524">
    <property type="term" value="F:ATP binding"/>
    <property type="evidence" value="ECO:0007669"/>
    <property type="project" value="UniProtKB-KW"/>
</dbReference>
<dbReference type="OrthoDB" id="448448at2759"/>
<dbReference type="InterPro" id="IPR014001">
    <property type="entry name" value="Helicase_ATP-bd"/>
</dbReference>
<dbReference type="InterPro" id="IPR038718">
    <property type="entry name" value="SNF2-like_sf"/>
</dbReference>
<evidence type="ECO:0000313" key="13">
    <source>
        <dbReference type="Proteomes" id="UP000664859"/>
    </source>
</evidence>
<dbReference type="SUPFAM" id="SSF52540">
    <property type="entry name" value="P-loop containing nucleoside triphosphate hydrolases"/>
    <property type="match status" value="3"/>
</dbReference>
<dbReference type="InterPro" id="IPR027417">
    <property type="entry name" value="P-loop_NTPase"/>
</dbReference>
<dbReference type="GO" id="GO:0008094">
    <property type="term" value="F:ATP-dependent activity, acting on DNA"/>
    <property type="evidence" value="ECO:0007669"/>
    <property type="project" value="TreeGrafter"/>
</dbReference>
<dbReference type="Pfam" id="PF00176">
    <property type="entry name" value="SNF2-rel_dom"/>
    <property type="match status" value="3"/>
</dbReference>
<dbReference type="SMART" id="SM00490">
    <property type="entry name" value="HELICc"/>
    <property type="match status" value="1"/>
</dbReference>
<name>A0A836CRA2_9STRA</name>
<dbReference type="AlphaFoldDB" id="A0A836CRA2"/>
<dbReference type="Gene3D" id="3.30.40.10">
    <property type="entry name" value="Zinc/RING finger domain, C3HC4 (zinc finger)"/>
    <property type="match status" value="1"/>
</dbReference>
<dbReference type="PROSITE" id="PS00518">
    <property type="entry name" value="ZF_RING_1"/>
    <property type="match status" value="1"/>
</dbReference>
<dbReference type="PANTHER" id="PTHR45626">
    <property type="entry name" value="TRANSCRIPTION TERMINATION FACTOR 2-RELATED"/>
    <property type="match status" value="1"/>
</dbReference>
<protein>
    <submittedName>
        <fullName evidence="12">P-loop containing nucleoside triphosphate hydrolase protein</fullName>
    </submittedName>
</protein>
<evidence type="ECO:0000256" key="1">
    <source>
        <dbReference type="ARBA" id="ARBA00022723"/>
    </source>
</evidence>
<dbReference type="PROSITE" id="PS50089">
    <property type="entry name" value="ZF_RING_2"/>
    <property type="match status" value="1"/>
</dbReference>
<dbReference type="Gene3D" id="3.40.50.300">
    <property type="entry name" value="P-loop containing nucleotide triphosphate hydrolases"/>
    <property type="match status" value="1"/>
</dbReference>
<keyword evidence="5" id="KW-0347">Helicase</keyword>
<dbReference type="InterPro" id="IPR049730">
    <property type="entry name" value="SNF2/RAD54-like_C"/>
</dbReference>
<dbReference type="CDD" id="cd18793">
    <property type="entry name" value="SF2_C_SNF"/>
    <property type="match status" value="1"/>
</dbReference>
<keyword evidence="6" id="KW-0862">Zinc</keyword>
<feature type="domain" description="RING-type" evidence="10">
    <location>
        <begin position="739"/>
        <end position="782"/>
    </location>
</feature>
<feature type="compositionally biased region" description="Low complexity" evidence="9">
    <location>
        <begin position="397"/>
        <end position="412"/>
    </location>
</feature>
<dbReference type="Pfam" id="PF00271">
    <property type="entry name" value="Helicase_C"/>
    <property type="match status" value="1"/>
</dbReference>
<evidence type="ECO:0000256" key="3">
    <source>
        <dbReference type="ARBA" id="ARBA00022771"/>
    </source>
</evidence>
<proteinExistence type="predicted"/>
<keyword evidence="3 8" id="KW-0863">Zinc-finger</keyword>
<dbReference type="GO" id="GO:0006289">
    <property type="term" value="P:nucleotide-excision repair"/>
    <property type="evidence" value="ECO:0007669"/>
    <property type="project" value="TreeGrafter"/>
</dbReference>
<dbReference type="InterPro" id="IPR013083">
    <property type="entry name" value="Znf_RING/FYVE/PHD"/>
</dbReference>
<feature type="domain" description="Helicase C-terminal" evidence="11">
    <location>
        <begin position="829"/>
        <end position="994"/>
    </location>
</feature>
<keyword evidence="2" id="KW-0547">Nucleotide-binding</keyword>
<feature type="compositionally biased region" description="Basic residues" evidence="9">
    <location>
        <begin position="364"/>
        <end position="382"/>
    </location>
</feature>
<dbReference type="SMART" id="SM00184">
    <property type="entry name" value="RING"/>
    <property type="match status" value="1"/>
</dbReference>
<dbReference type="PROSITE" id="PS51194">
    <property type="entry name" value="HELICASE_CTER"/>
    <property type="match status" value="1"/>
</dbReference>
<feature type="compositionally biased region" description="Basic and acidic residues" evidence="9">
    <location>
        <begin position="269"/>
        <end position="278"/>
    </location>
</feature>
<dbReference type="InterPro" id="IPR018957">
    <property type="entry name" value="Znf_C3HC4_RING-type"/>
</dbReference>
<accession>A0A836CRA2</accession>
<evidence type="ECO:0000256" key="4">
    <source>
        <dbReference type="ARBA" id="ARBA00022801"/>
    </source>
</evidence>